<reference evidence="1 2" key="1">
    <citation type="submission" date="2024-09" db="EMBL/GenBank/DDBJ databases">
        <title>Chromosome-scale assembly of Riccia sorocarpa.</title>
        <authorList>
            <person name="Paukszto L."/>
        </authorList>
    </citation>
    <scope>NUCLEOTIDE SEQUENCE [LARGE SCALE GENOMIC DNA]</scope>
    <source>
        <strain evidence="1">LP-2024</strain>
        <tissue evidence="1">Aerial parts of the thallus</tissue>
    </source>
</reference>
<sequence length="112" mass="12665">MGWRLKWEIFNILIRESHTWGVVEIIHGKCFAGSSLTICQNGAVITTHHAVHDGMSNIVVTSRWVLELPYVRSKLKNLRSMKKATADQSASSKESEQRLISRIIEGEIKFAS</sequence>
<evidence type="ECO:0000313" key="2">
    <source>
        <dbReference type="Proteomes" id="UP001633002"/>
    </source>
</evidence>
<proteinExistence type="predicted"/>
<dbReference type="AlphaFoldDB" id="A0ABD3HVQ1"/>
<dbReference type="Proteomes" id="UP001633002">
    <property type="component" value="Unassembled WGS sequence"/>
</dbReference>
<gene>
    <name evidence="1" type="ORF">R1sor_009659</name>
</gene>
<comment type="caution">
    <text evidence="1">The sequence shown here is derived from an EMBL/GenBank/DDBJ whole genome shotgun (WGS) entry which is preliminary data.</text>
</comment>
<protein>
    <recommendedName>
        <fullName evidence="3">Serine protease</fullName>
    </recommendedName>
</protein>
<dbReference type="EMBL" id="JBJQOH010000002">
    <property type="protein sequence ID" value="KAL3695583.1"/>
    <property type="molecule type" value="Genomic_DNA"/>
</dbReference>
<keyword evidence="2" id="KW-1185">Reference proteome</keyword>
<name>A0ABD3HVQ1_9MARC</name>
<evidence type="ECO:0008006" key="3">
    <source>
        <dbReference type="Google" id="ProtNLM"/>
    </source>
</evidence>
<evidence type="ECO:0000313" key="1">
    <source>
        <dbReference type="EMBL" id="KAL3695583.1"/>
    </source>
</evidence>
<organism evidence="1 2">
    <name type="scientific">Riccia sorocarpa</name>
    <dbReference type="NCBI Taxonomy" id="122646"/>
    <lineage>
        <taxon>Eukaryota</taxon>
        <taxon>Viridiplantae</taxon>
        <taxon>Streptophyta</taxon>
        <taxon>Embryophyta</taxon>
        <taxon>Marchantiophyta</taxon>
        <taxon>Marchantiopsida</taxon>
        <taxon>Marchantiidae</taxon>
        <taxon>Marchantiales</taxon>
        <taxon>Ricciaceae</taxon>
        <taxon>Riccia</taxon>
    </lineage>
</organism>
<accession>A0ABD3HVQ1</accession>